<name>A0A316GMT2_9RHOB</name>
<dbReference type="GO" id="GO:0004519">
    <property type="term" value="F:endonuclease activity"/>
    <property type="evidence" value="ECO:0007669"/>
    <property type="project" value="UniProtKB-KW"/>
</dbReference>
<accession>A0A316GMT2</accession>
<dbReference type="Proteomes" id="UP000245708">
    <property type="component" value="Unassembled WGS sequence"/>
</dbReference>
<reference evidence="2 3" key="1">
    <citation type="submission" date="2018-05" db="EMBL/GenBank/DDBJ databases">
        <title>Genomic Encyclopedia of Type Strains, Phase IV (KMG-IV): sequencing the most valuable type-strain genomes for metagenomic binning, comparative biology and taxonomic classification.</title>
        <authorList>
            <person name="Goeker M."/>
        </authorList>
    </citation>
    <scope>NUCLEOTIDE SEQUENCE [LARGE SCALE GENOMIC DNA]</scope>
    <source>
        <strain evidence="2 3">DSM 16097</strain>
    </source>
</reference>
<protein>
    <submittedName>
        <fullName evidence="2">Endonuclease/exonuclease/phosphatase family protein</fullName>
    </submittedName>
</protein>
<proteinExistence type="predicted"/>
<keyword evidence="2" id="KW-0269">Exonuclease</keyword>
<gene>
    <name evidence="2" type="ORF">C7455_101135</name>
</gene>
<dbReference type="Gene3D" id="3.60.10.10">
    <property type="entry name" value="Endonuclease/exonuclease/phosphatase"/>
    <property type="match status" value="1"/>
</dbReference>
<feature type="domain" description="Endonuclease/exonuclease/phosphatase" evidence="1">
    <location>
        <begin position="44"/>
        <end position="353"/>
    </location>
</feature>
<dbReference type="GO" id="GO:0004527">
    <property type="term" value="F:exonuclease activity"/>
    <property type="evidence" value="ECO:0007669"/>
    <property type="project" value="UniProtKB-KW"/>
</dbReference>
<keyword evidence="3" id="KW-1185">Reference proteome</keyword>
<sequence>MDIRITTFNIEWMVSVFGGRWADWDGTIPDAFPGRRLGDITLEPVPDMPALIARITGVIDAIDPDILCVQEGPPRRDQMEAFVDRHLGGRFGVVTANSQWQTNHVLIRKGLPLDHTADDPKDRATTLRWSGGPWYPWGLVAAEARKLQRYHRQPVRLMLTPDAADPDAPRLELISLHTKSKFSKLRTRQQWERRETAAVLDALNVRQKLSAEIALLRRHIEAQIDAEGSDHAILVLGDLNDGPAADLLEGEFLLHNIIDQLLGTILSPQTRMRHAMSDDVLATSATTRFHNPLADGELTEELIDHMLISDGLATGRAGVLFRPGSCAVDRPAWEAQNEEADDQDIRQLRPSDHLPVSGIVAF</sequence>
<evidence type="ECO:0000259" key="1">
    <source>
        <dbReference type="Pfam" id="PF03372"/>
    </source>
</evidence>
<dbReference type="Pfam" id="PF03372">
    <property type="entry name" value="Exo_endo_phos"/>
    <property type="match status" value="1"/>
</dbReference>
<dbReference type="OrthoDB" id="6199360at2"/>
<dbReference type="EMBL" id="QGGW01000001">
    <property type="protein sequence ID" value="PWK62109.1"/>
    <property type="molecule type" value="Genomic_DNA"/>
</dbReference>
<comment type="caution">
    <text evidence="2">The sequence shown here is derived from an EMBL/GenBank/DDBJ whole genome shotgun (WGS) entry which is preliminary data.</text>
</comment>
<evidence type="ECO:0000313" key="2">
    <source>
        <dbReference type="EMBL" id="PWK62109.1"/>
    </source>
</evidence>
<dbReference type="InterPro" id="IPR005135">
    <property type="entry name" value="Endo/exonuclease/phosphatase"/>
</dbReference>
<keyword evidence="2" id="KW-0540">Nuclease</keyword>
<keyword evidence="2" id="KW-0378">Hydrolase</keyword>
<evidence type="ECO:0000313" key="3">
    <source>
        <dbReference type="Proteomes" id="UP000245708"/>
    </source>
</evidence>
<organism evidence="2 3">
    <name type="scientific">Roseicyclus mahoneyensis</name>
    <dbReference type="NCBI Taxonomy" id="164332"/>
    <lineage>
        <taxon>Bacteria</taxon>
        <taxon>Pseudomonadati</taxon>
        <taxon>Pseudomonadota</taxon>
        <taxon>Alphaproteobacteria</taxon>
        <taxon>Rhodobacterales</taxon>
        <taxon>Roseobacteraceae</taxon>
        <taxon>Roseicyclus</taxon>
    </lineage>
</organism>
<keyword evidence="2" id="KW-0255">Endonuclease</keyword>
<dbReference type="InterPro" id="IPR036691">
    <property type="entry name" value="Endo/exonu/phosph_ase_sf"/>
</dbReference>
<dbReference type="RefSeq" id="WP_109664133.1">
    <property type="nucleotide sequence ID" value="NZ_QGGW01000001.1"/>
</dbReference>
<dbReference type="SUPFAM" id="SSF56219">
    <property type="entry name" value="DNase I-like"/>
    <property type="match status" value="1"/>
</dbReference>
<dbReference type="AlphaFoldDB" id="A0A316GMT2"/>